<name>A0A443SGE7_9ACAR</name>
<keyword evidence="1" id="KW-0206">Cytoskeleton</keyword>
<keyword evidence="1" id="KW-0243">Dynein</keyword>
<gene>
    <name evidence="2" type="ORF">B4U80_10275</name>
</gene>
<evidence type="ECO:0000313" key="2">
    <source>
        <dbReference type="EMBL" id="RWS26598.1"/>
    </source>
</evidence>
<evidence type="ECO:0000256" key="1">
    <source>
        <dbReference type="RuleBase" id="RU365010"/>
    </source>
</evidence>
<reference evidence="2 3" key="1">
    <citation type="journal article" date="2018" name="Gigascience">
        <title>Genomes of trombidid mites reveal novel predicted allergens and laterally-transferred genes associated with secondary metabolism.</title>
        <authorList>
            <person name="Dong X."/>
            <person name="Chaisiri K."/>
            <person name="Xia D."/>
            <person name="Armstrong S.D."/>
            <person name="Fang Y."/>
            <person name="Donnelly M.J."/>
            <person name="Kadowaki T."/>
            <person name="McGarry J.W."/>
            <person name="Darby A.C."/>
            <person name="Makepeace B.L."/>
        </authorList>
    </citation>
    <scope>NUCLEOTIDE SEQUENCE [LARGE SCALE GENOMIC DNA]</scope>
    <source>
        <strain evidence="2">UoL-UT</strain>
    </source>
</reference>
<comment type="similarity">
    <text evidence="1">Belongs to the dynein light chain family.</text>
</comment>
<dbReference type="SUPFAM" id="SSF54648">
    <property type="entry name" value="DLC"/>
    <property type="match status" value="1"/>
</dbReference>
<dbReference type="AlphaFoldDB" id="A0A443SGE7"/>
<comment type="subcellular location">
    <subcellularLocation>
        <location evidence="1">Cytoplasm</location>
        <location evidence="1">Cytoskeleton</location>
    </subcellularLocation>
</comment>
<sequence length="99" mass="11396">MTESSAFEDELDEENVKVEAAEMPTAMQRIAITSTLQACRVHKTEKHIAESVKQKFDEQFGPSWHCIVGKNWGSCVTHSKQCYIRLLYKKLTILIYKSM</sequence>
<keyword evidence="1" id="KW-0963">Cytoplasm</keyword>
<dbReference type="InterPro" id="IPR001372">
    <property type="entry name" value="Dynein_light_chain_typ-1/2"/>
</dbReference>
<dbReference type="PANTHER" id="PTHR11886">
    <property type="entry name" value="DYNEIN LIGHT CHAIN"/>
    <property type="match status" value="1"/>
</dbReference>
<dbReference type="OrthoDB" id="10033309at2759"/>
<accession>A0A443SGE7</accession>
<dbReference type="Pfam" id="PF01221">
    <property type="entry name" value="Dynein_light"/>
    <property type="match status" value="1"/>
</dbReference>
<comment type="caution">
    <text evidence="2">The sequence shown here is derived from an EMBL/GenBank/DDBJ whole genome shotgun (WGS) entry which is preliminary data.</text>
</comment>
<dbReference type="Gene3D" id="3.30.740.10">
    <property type="entry name" value="Protein Inhibitor Of Neuronal Nitric Oxide Synthase"/>
    <property type="match status" value="1"/>
</dbReference>
<dbReference type="InterPro" id="IPR037177">
    <property type="entry name" value="DLC_sf"/>
</dbReference>
<dbReference type="GO" id="GO:0005874">
    <property type="term" value="C:microtubule"/>
    <property type="evidence" value="ECO:0007669"/>
    <property type="project" value="UniProtKB-KW"/>
</dbReference>
<dbReference type="GO" id="GO:0005868">
    <property type="term" value="C:cytoplasmic dynein complex"/>
    <property type="evidence" value="ECO:0007669"/>
    <property type="project" value="TreeGrafter"/>
</dbReference>
<dbReference type="VEuPathDB" id="VectorBase:LDEU005442"/>
<organism evidence="2 3">
    <name type="scientific">Leptotrombidium deliense</name>
    <dbReference type="NCBI Taxonomy" id="299467"/>
    <lineage>
        <taxon>Eukaryota</taxon>
        <taxon>Metazoa</taxon>
        <taxon>Ecdysozoa</taxon>
        <taxon>Arthropoda</taxon>
        <taxon>Chelicerata</taxon>
        <taxon>Arachnida</taxon>
        <taxon>Acari</taxon>
        <taxon>Acariformes</taxon>
        <taxon>Trombidiformes</taxon>
        <taxon>Prostigmata</taxon>
        <taxon>Anystina</taxon>
        <taxon>Parasitengona</taxon>
        <taxon>Trombiculoidea</taxon>
        <taxon>Trombiculidae</taxon>
        <taxon>Leptotrombidium</taxon>
    </lineage>
</organism>
<proteinExistence type="inferred from homology"/>
<evidence type="ECO:0000313" key="3">
    <source>
        <dbReference type="Proteomes" id="UP000288716"/>
    </source>
</evidence>
<dbReference type="EMBL" id="NCKV01002619">
    <property type="protein sequence ID" value="RWS26598.1"/>
    <property type="molecule type" value="Genomic_DNA"/>
</dbReference>
<dbReference type="FunFam" id="3.30.740.10:FF:000006">
    <property type="entry name" value="Dynein light chain"/>
    <property type="match status" value="1"/>
</dbReference>
<dbReference type="Proteomes" id="UP000288716">
    <property type="component" value="Unassembled WGS sequence"/>
</dbReference>
<dbReference type="GO" id="GO:0045505">
    <property type="term" value="F:dynein intermediate chain binding"/>
    <property type="evidence" value="ECO:0007669"/>
    <property type="project" value="TreeGrafter"/>
</dbReference>
<keyword evidence="1" id="KW-0493">Microtubule</keyword>
<dbReference type="GO" id="GO:0007017">
    <property type="term" value="P:microtubule-based process"/>
    <property type="evidence" value="ECO:0007669"/>
    <property type="project" value="InterPro"/>
</dbReference>
<keyword evidence="1" id="KW-0505">Motor protein</keyword>
<dbReference type="STRING" id="299467.A0A443SGE7"/>
<dbReference type="SMART" id="SM01375">
    <property type="entry name" value="Dynein_light"/>
    <property type="match status" value="1"/>
</dbReference>
<protein>
    <recommendedName>
        <fullName evidence="1">Dynein light chain</fullName>
    </recommendedName>
</protein>
<dbReference type="PANTHER" id="PTHR11886:SF35">
    <property type="entry name" value="DYNEIN LIGHT CHAIN"/>
    <property type="match status" value="1"/>
</dbReference>
<keyword evidence="3" id="KW-1185">Reference proteome</keyword>